<sequence length="353" mass="41144">MRKYKYFPLVGILASKGKKNNTFRGELAYFKSIQKELMSFGGLSFVFRTDDVHENYVNGFVYYETKEKWGKISFPFPDLIYNRVALRKEELTPPFLTLFHSYTQQNKPFFNPSFFNKWDSYQALSKSKRLVPYLPETWMYTTITDLLSKLNIYHSLFLKPVNGHKGKNIHQLTFENGQYSIWSNSNMSKYTYDEFTLFFGKHWKQNQYLIQKAIKTDTIDDCKFDLRILCIYENGSHKISGIGVRKAAKNSIITHIPNGGSIVSFQEVKHKCSPLQLNWLAETVGAELARFYGFIGEFSMDIGLTPNGNPFIFEVNSKPMIFDENAIQTNRITRLVELFNELANTTITYKKDF</sequence>
<dbReference type="OrthoDB" id="7869153at2"/>
<accession>A0A4V3WFG3</accession>
<evidence type="ECO:0000313" key="2">
    <source>
        <dbReference type="Proteomes" id="UP000310334"/>
    </source>
</evidence>
<organism evidence="1 2">
    <name type="scientific">Metabacillus sediminilitoris</name>
    <dbReference type="NCBI Taxonomy" id="2567941"/>
    <lineage>
        <taxon>Bacteria</taxon>
        <taxon>Bacillati</taxon>
        <taxon>Bacillota</taxon>
        <taxon>Bacilli</taxon>
        <taxon>Bacillales</taxon>
        <taxon>Bacillaceae</taxon>
        <taxon>Metabacillus</taxon>
    </lineage>
</organism>
<dbReference type="EMBL" id="SSNT01000007">
    <property type="protein sequence ID" value="THF80128.1"/>
    <property type="molecule type" value="Genomic_DNA"/>
</dbReference>
<comment type="caution">
    <text evidence="1">The sequence shown here is derived from an EMBL/GenBank/DDBJ whole genome shotgun (WGS) entry which is preliminary data.</text>
</comment>
<dbReference type="InterPro" id="IPR026838">
    <property type="entry name" value="YheC/D"/>
</dbReference>
<evidence type="ECO:0008006" key="3">
    <source>
        <dbReference type="Google" id="ProtNLM"/>
    </source>
</evidence>
<dbReference type="RefSeq" id="WP_136353647.1">
    <property type="nucleotide sequence ID" value="NZ_CP046266.1"/>
</dbReference>
<dbReference type="Gene3D" id="3.30.470.20">
    <property type="entry name" value="ATP-grasp fold, B domain"/>
    <property type="match status" value="1"/>
</dbReference>
<dbReference type="Proteomes" id="UP000310334">
    <property type="component" value="Unassembled WGS sequence"/>
</dbReference>
<protein>
    <recommendedName>
        <fullName evidence="3">ATP-grasp domain-containing protein</fullName>
    </recommendedName>
</protein>
<keyword evidence="2" id="KW-1185">Reference proteome</keyword>
<gene>
    <name evidence="1" type="ORF">E6W99_10670</name>
</gene>
<evidence type="ECO:0000313" key="1">
    <source>
        <dbReference type="EMBL" id="THF80128.1"/>
    </source>
</evidence>
<dbReference type="AlphaFoldDB" id="A0A4V3WFG3"/>
<dbReference type="SUPFAM" id="SSF56059">
    <property type="entry name" value="Glutathione synthetase ATP-binding domain-like"/>
    <property type="match status" value="1"/>
</dbReference>
<reference evidence="1 2" key="1">
    <citation type="submission" date="2019-04" db="EMBL/GenBank/DDBJ databases">
        <title>Bacillus sediminilitoris sp. nov., isolated from a tidal flat sediment on the East China Sea.</title>
        <authorList>
            <person name="Wei Y."/>
            <person name="Mao H."/>
            <person name="Fang J."/>
        </authorList>
    </citation>
    <scope>NUCLEOTIDE SEQUENCE [LARGE SCALE GENOMIC DNA]</scope>
    <source>
        <strain evidence="1 2">DSL-17</strain>
    </source>
</reference>
<dbReference type="Pfam" id="PF14398">
    <property type="entry name" value="ATPgrasp_YheCD"/>
    <property type="match status" value="1"/>
</dbReference>
<name>A0A4V3WFG3_9BACI</name>
<proteinExistence type="predicted"/>